<dbReference type="Proteomes" id="UP000017836">
    <property type="component" value="Unassembled WGS sequence"/>
</dbReference>
<organism evidence="2 3">
    <name type="scientific">Amborella trichopoda</name>
    <dbReference type="NCBI Taxonomy" id="13333"/>
    <lineage>
        <taxon>Eukaryota</taxon>
        <taxon>Viridiplantae</taxon>
        <taxon>Streptophyta</taxon>
        <taxon>Embryophyta</taxon>
        <taxon>Tracheophyta</taxon>
        <taxon>Spermatophyta</taxon>
        <taxon>Magnoliopsida</taxon>
        <taxon>Amborellales</taxon>
        <taxon>Amborellaceae</taxon>
        <taxon>Amborella</taxon>
    </lineage>
</organism>
<feature type="region of interest" description="Disordered" evidence="1">
    <location>
        <begin position="31"/>
        <end position="65"/>
    </location>
</feature>
<evidence type="ECO:0000313" key="2">
    <source>
        <dbReference type="EMBL" id="ERM97489.1"/>
    </source>
</evidence>
<reference evidence="3" key="1">
    <citation type="journal article" date="2013" name="Science">
        <title>The Amborella genome and the evolution of flowering plants.</title>
        <authorList>
            <consortium name="Amborella Genome Project"/>
        </authorList>
    </citation>
    <scope>NUCLEOTIDE SEQUENCE [LARGE SCALE GENOMIC DNA]</scope>
</reference>
<keyword evidence="3" id="KW-1185">Reference proteome</keyword>
<dbReference type="Gramene" id="ERM97489">
    <property type="protein sequence ID" value="ERM97489"/>
    <property type="gene ID" value="AMTR_s00125p00088600"/>
</dbReference>
<dbReference type="EMBL" id="KI396312">
    <property type="protein sequence ID" value="ERM97489.1"/>
    <property type="molecule type" value="Genomic_DNA"/>
</dbReference>
<evidence type="ECO:0000256" key="1">
    <source>
        <dbReference type="SAM" id="MobiDB-lite"/>
    </source>
</evidence>
<dbReference type="HOGENOM" id="CLU_2852678_0_0_1"/>
<proteinExistence type="predicted"/>
<sequence length="65" mass="7649">MFETMGKTAISKRIEEKREMFRIVGMTVIPDMREKKGAKERQRQGQRLSLSLEKGLRPPSQSRER</sequence>
<feature type="compositionally biased region" description="Basic and acidic residues" evidence="1">
    <location>
        <begin position="31"/>
        <end position="43"/>
    </location>
</feature>
<protein>
    <submittedName>
        <fullName evidence="2">Uncharacterized protein</fullName>
    </submittedName>
</protein>
<accession>W1NRX3</accession>
<name>W1NRX3_AMBTC</name>
<gene>
    <name evidence="2" type="ORF">AMTR_s00125p00088600</name>
</gene>
<evidence type="ECO:0000313" key="3">
    <source>
        <dbReference type="Proteomes" id="UP000017836"/>
    </source>
</evidence>
<dbReference type="AlphaFoldDB" id="W1NRX3"/>